<dbReference type="Gene3D" id="2.40.10.120">
    <property type="match status" value="1"/>
</dbReference>
<keyword evidence="2" id="KW-1185">Reference proteome</keyword>
<gene>
    <name evidence="1" type="ORF">CJD36_017260</name>
</gene>
<evidence type="ECO:0008006" key="3">
    <source>
        <dbReference type="Google" id="ProtNLM"/>
    </source>
</evidence>
<accession>A0A2S7SRZ3</accession>
<evidence type="ECO:0000313" key="1">
    <source>
        <dbReference type="EMBL" id="PQJ09680.1"/>
    </source>
</evidence>
<dbReference type="EMBL" id="PPSL01000005">
    <property type="protein sequence ID" value="PQJ09680.1"/>
    <property type="molecule type" value="Genomic_DNA"/>
</dbReference>
<name>A0A2S7SRZ3_9BACT</name>
<protein>
    <recommendedName>
        <fullName evidence="3">Serine protease</fullName>
    </recommendedName>
</protein>
<comment type="caution">
    <text evidence="1">The sequence shown here is derived from an EMBL/GenBank/DDBJ whole genome shotgun (WGS) entry which is preliminary data.</text>
</comment>
<proteinExistence type="predicted"/>
<organism evidence="1 2">
    <name type="scientific">Flavipsychrobacter stenotrophus</name>
    <dbReference type="NCBI Taxonomy" id="2077091"/>
    <lineage>
        <taxon>Bacteria</taxon>
        <taxon>Pseudomonadati</taxon>
        <taxon>Bacteroidota</taxon>
        <taxon>Chitinophagia</taxon>
        <taxon>Chitinophagales</taxon>
        <taxon>Chitinophagaceae</taxon>
        <taxon>Flavipsychrobacter</taxon>
    </lineage>
</organism>
<dbReference type="InterPro" id="IPR009003">
    <property type="entry name" value="Peptidase_S1_PA"/>
</dbReference>
<evidence type="ECO:0000313" key="2">
    <source>
        <dbReference type="Proteomes" id="UP000239872"/>
    </source>
</evidence>
<dbReference type="SUPFAM" id="SSF50494">
    <property type="entry name" value="Trypsin-like serine proteases"/>
    <property type="match status" value="1"/>
</dbReference>
<dbReference type="Proteomes" id="UP000239872">
    <property type="component" value="Unassembled WGS sequence"/>
</dbReference>
<sequence>MYVWRMLKYLMIFAIIFTCTKETDAQSLGQERVKRIKSCTVRVVIEGSGSIGTAFFVNESGALLTCWHVIEPSIVQIGDRRSFKKIYIVYPKGDSEEVAIPTTFFDSKLNISAVAYDFCLLAIINPKNKKYPFLKMGVYDLANEGDDIYTCGYPLAIQQQFVSKGIISTKYINENNAIAISDGKVVTMPRHESLLDVTMNPGNSGGAIIKIGDTPDKDEVIGIADFIINPIAGIADELTSKFKGAAGLKIMGVDPNITFAGFTELFKTTSNGISGCISLNHVIDALK</sequence>
<dbReference type="AlphaFoldDB" id="A0A2S7SRZ3"/>
<reference evidence="1 2" key="1">
    <citation type="submission" date="2018-01" db="EMBL/GenBank/DDBJ databases">
        <title>A novel member of the phylum Bacteroidetes isolated from glacier ice.</title>
        <authorList>
            <person name="Liu Q."/>
            <person name="Xin Y.-H."/>
        </authorList>
    </citation>
    <scope>NUCLEOTIDE SEQUENCE [LARGE SCALE GENOMIC DNA]</scope>
    <source>
        <strain evidence="1 2">RB1R16</strain>
    </source>
</reference>
<dbReference type="Pfam" id="PF13365">
    <property type="entry name" value="Trypsin_2"/>
    <property type="match status" value="1"/>
</dbReference>